<dbReference type="CDD" id="cd20071">
    <property type="entry name" value="SET_SMYD"/>
    <property type="match status" value="1"/>
</dbReference>
<name>A0A194XF03_MOLSC</name>
<evidence type="ECO:0000313" key="3">
    <source>
        <dbReference type="EMBL" id="KUJ18770.1"/>
    </source>
</evidence>
<organism evidence="3 4">
    <name type="scientific">Mollisia scopiformis</name>
    <name type="common">Conifer needle endophyte fungus</name>
    <name type="synonym">Phialocephala scopiformis</name>
    <dbReference type="NCBI Taxonomy" id="149040"/>
    <lineage>
        <taxon>Eukaryota</taxon>
        <taxon>Fungi</taxon>
        <taxon>Dikarya</taxon>
        <taxon>Ascomycota</taxon>
        <taxon>Pezizomycotina</taxon>
        <taxon>Leotiomycetes</taxon>
        <taxon>Helotiales</taxon>
        <taxon>Mollisiaceae</taxon>
        <taxon>Mollisia</taxon>
    </lineage>
</organism>
<dbReference type="InterPro" id="IPR046341">
    <property type="entry name" value="SET_dom_sf"/>
</dbReference>
<dbReference type="InParanoid" id="A0A194XF03"/>
<reference evidence="3 4" key="1">
    <citation type="submission" date="2015-10" db="EMBL/GenBank/DDBJ databases">
        <title>Full genome of DAOMC 229536 Phialocephala scopiformis, a fungal endophyte of spruce producing the potent anti-insectan compound rugulosin.</title>
        <authorList>
            <consortium name="DOE Joint Genome Institute"/>
            <person name="Walker A.K."/>
            <person name="Frasz S.L."/>
            <person name="Seifert K.A."/>
            <person name="Miller J.D."/>
            <person name="Mondo S.J."/>
            <person name="Labutti K."/>
            <person name="Lipzen A."/>
            <person name="Dockter R."/>
            <person name="Kennedy M."/>
            <person name="Grigoriev I.V."/>
            <person name="Spatafora J.W."/>
        </authorList>
    </citation>
    <scope>NUCLEOTIDE SEQUENCE [LARGE SCALE GENOMIC DNA]</scope>
    <source>
        <strain evidence="3 4">CBS 120377</strain>
    </source>
</reference>
<evidence type="ECO:0000313" key="4">
    <source>
        <dbReference type="Proteomes" id="UP000070700"/>
    </source>
</evidence>
<sequence>MIANFMMPSISLASDFEEWMAGCALSFGGKRHSGEPIPNREFLPGNAWKLFEQEPRPTPAPESPISLRQPFINQLTPPKGDFSSGSSTPSGSPRARSSSGSSYNSQYPIPPAKADPLFVTEFFEVCKSPKGGYGAFATKDIEVGTVIMSEEPAFRATFGEVFYMYEGLTTEQRVEYRSLHGWSALAHNRILSIFKTNRFELSGTRCGIFLKSSRFNHACHPHATCTYKWNEELGQMVFTSINPMKAGDEITIQYCANPAKLYDNYGFYCDCPSCPDPTKTAAQDRKRRLGW</sequence>
<dbReference type="InterPro" id="IPR001214">
    <property type="entry name" value="SET_dom"/>
</dbReference>
<dbReference type="AlphaFoldDB" id="A0A194XF03"/>
<dbReference type="PANTHER" id="PTHR47332">
    <property type="entry name" value="SET DOMAIN-CONTAINING PROTEIN 5"/>
    <property type="match status" value="1"/>
</dbReference>
<protein>
    <submittedName>
        <fullName evidence="3">SET domain-containing protein</fullName>
    </submittedName>
</protein>
<dbReference type="InterPro" id="IPR053185">
    <property type="entry name" value="SET_domain_protein"/>
</dbReference>
<gene>
    <name evidence="3" type="ORF">LY89DRAFT_732316</name>
</gene>
<proteinExistence type="predicted"/>
<evidence type="ECO:0000256" key="1">
    <source>
        <dbReference type="SAM" id="MobiDB-lite"/>
    </source>
</evidence>
<feature type="region of interest" description="Disordered" evidence="1">
    <location>
        <begin position="76"/>
        <end position="108"/>
    </location>
</feature>
<dbReference type="SUPFAM" id="SSF82199">
    <property type="entry name" value="SET domain"/>
    <property type="match status" value="1"/>
</dbReference>
<evidence type="ECO:0000259" key="2">
    <source>
        <dbReference type="PROSITE" id="PS50280"/>
    </source>
</evidence>
<dbReference type="PANTHER" id="PTHR47332:SF2">
    <property type="entry name" value="SET-6"/>
    <property type="match status" value="1"/>
</dbReference>
<keyword evidence="4" id="KW-1185">Reference proteome</keyword>
<dbReference type="SMART" id="SM00317">
    <property type="entry name" value="SET"/>
    <property type="match status" value="1"/>
</dbReference>
<dbReference type="KEGG" id="psco:LY89DRAFT_732316"/>
<dbReference type="EMBL" id="KQ947412">
    <property type="protein sequence ID" value="KUJ18770.1"/>
    <property type="molecule type" value="Genomic_DNA"/>
</dbReference>
<dbReference type="OrthoDB" id="265717at2759"/>
<feature type="compositionally biased region" description="Low complexity" evidence="1">
    <location>
        <begin position="83"/>
        <end position="102"/>
    </location>
</feature>
<feature type="domain" description="SET" evidence="2">
    <location>
        <begin position="121"/>
        <end position="255"/>
    </location>
</feature>
<dbReference type="GeneID" id="28829395"/>
<dbReference type="Pfam" id="PF00856">
    <property type="entry name" value="SET"/>
    <property type="match status" value="1"/>
</dbReference>
<dbReference type="PROSITE" id="PS50280">
    <property type="entry name" value="SET"/>
    <property type="match status" value="1"/>
</dbReference>
<accession>A0A194XF03</accession>
<dbReference type="Proteomes" id="UP000070700">
    <property type="component" value="Unassembled WGS sequence"/>
</dbReference>
<dbReference type="RefSeq" id="XP_018073125.1">
    <property type="nucleotide sequence ID" value="XM_018219669.1"/>
</dbReference>
<dbReference type="Gene3D" id="2.170.270.10">
    <property type="entry name" value="SET domain"/>
    <property type="match status" value="1"/>
</dbReference>